<proteinExistence type="predicted"/>
<evidence type="ECO:0000256" key="2">
    <source>
        <dbReference type="SAM" id="Phobius"/>
    </source>
</evidence>
<feature type="transmembrane region" description="Helical" evidence="2">
    <location>
        <begin position="695"/>
        <end position="717"/>
    </location>
</feature>
<feature type="transmembrane region" description="Helical" evidence="2">
    <location>
        <begin position="638"/>
        <end position="659"/>
    </location>
</feature>
<keyword evidence="2" id="KW-0472">Membrane</keyword>
<reference evidence="3 4" key="1">
    <citation type="submission" date="2024-08" db="EMBL/GenBank/DDBJ databases">
        <authorList>
            <person name="Cucini C."/>
            <person name="Frati F."/>
        </authorList>
    </citation>
    <scope>NUCLEOTIDE SEQUENCE [LARGE SCALE GENOMIC DNA]</scope>
</reference>
<protein>
    <submittedName>
        <fullName evidence="3">Uncharacterized protein</fullName>
    </submittedName>
</protein>
<name>A0ABP1QH34_9HEXA</name>
<feature type="transmembrane region" description="Helical" evidence="2">
    <location>
        <begin position="514"/>
        <end position="535"/>
    </location>
</feature>
<keyword evidence="2" id="KW-1133">Transmembrane helix</keyword>
<organism evidence="3 4">
    <name type="scientific">Orchesella dallaii</name>
    <dbReference type="NCBI Taxonomy" id="48710"/>
    <lineage>
        <taxon>Eukaryota</taxon>
        <taxon>Metazoa</taxon>
        <taxon>Ecdysozoa</taxon>
        <taxon>Arthropoda</taxon>
        <taxon>Hexapoda</taxon>
        <taxon>Collembola</taxon>
        <taxon>Entomobryomorpha</taxon>
        <taxon>Entomobryoidea</taxon>
        <taxon>Orchesellidae</taxon>
        <taxon>Orchesellinae</taxon>
        <taxon>Orchesella</taxon>
    </lineage>
</organism>
<dbReference type="EMBL" id="CAXLJM020000034">
    <property type="protein sequence ID" value="CAL8102930.1"/>
    <property type="molecule type" value="Genomic_DNA"/>
</dbReference>
<feature type="coiled-coil region" evidence="1">
    <location>
        <begin position="43"/>
        <end position="70"/>
    </location>
</feature>
<feature type="transmembrane region" description="Helical" evidence="2">
    <location>
        <begin position="608"/>
        <end position="632"/>
    </location>
</feature>
<evidence type="ECO:0000313" key="4">
    <source>
        <dbReference type="Proteomes" id="UP001642540"/>
    </source>
</evidence>
<evidence type="ECO:0000256" key="1">
    <source>
        <dbReference type="SAM" id="Coils"/>
    </source>
</evidence>
<keyword evidence="2" id="KW-0812">Transmembrane</keyword>
<accession>A0ABP1QH34</accession>
<dbReference type="CDD" id="cd08760">
    <property type="entry name" value="Cyt_b561_FRRS1_like"/>
    <property type="match status" value="1"/>
</dbReference>
<keyword evidence="1" id="KW-0175">Coiled coil</keyword>
<feature type="transmembrane region" description="Helical" evidence="2">
    <location>
        <begin position="482"/>
        <end position="502"/>
    </location>
</feature>
<feature type="transmembrane region" description="Helical" evidence="2">
    <location>
        <begin position="577"/>
        <end position="596"/>
    </location>
</feature>
<dbReference type="Proteomes" id="UP001642540">
    <property type="component" value="Unassembled WGS sequence"/>
</dbReference>
<keyword evidence="4" id="KW-1185">Reference proteome</keyword>
<evidence type="ECO:0000313" key="3">
    <source>
        <dbReference type="EMBL" id="CAL8102930.1"/>
    </source>
</evidence>
<sequence>MVGLKECEELHVKRRSSRGLMKLIKIFMLLWILVIQLPSRSTAKLTQEEAEELQRQNQILREKIRKETQAFVSQYGGQFTYEQLQAWFEAQNPGVKYFDAFPRLFSVCVTPEFAGYHDATHHISHYQPILDNLFSDPRPFYEFDLDKDSIRKETSWIEDIKLTRINSAEPDMANMRQWMHITIEAGRDLKGVYVQSIVGPLGLPFGEFSVEFPCHDDATSSDIDKAGQIAHCAYRAHAAVVHPAVYVSKVDPPRRKFHAHFKWSDITCMETPYLQFIVVAVEEFVDDPKINVHFKPILSSIYQNLGFDSRDGAPYPYYPDWRDEMYCYLKNQAEWVATPAGKIASGSKKQGADHNYSPLQWTANETVYRVQPNEDFDACVRGVVIKDAAMRDSRLLCPPGPFQCDESYSDKGSDQVSKDRQELLDKELQTSGCFPCGAPRCLDSGFDEDDCLVNNQTIGERQAGSSFVENVETYGAGRSHGIVAMMACLVLVPVSNFMARFFKEVRGDFLFGNGPWIFIHVGAHIGSLLLLWLSIGPVGPPLAEYASVLEQCKILLKNDTEGAQQCAWEKSVQNPHVALGITVFILQHLLVFFGWWRMTNNFIRGIQVIIHSHLGYFTQLLAGIAAIVAAYNNPCLDIVAFNILLVVVPFLFAGVGVALDCMTDTRVGILPRRKQWPVLEPVKLDGTGPFEKLKWIVLGCYAAVMVVLWLLTLGSYISQAANSVADIDSFTQEISLETLKSIRPKSIFGECSGDFIPGI</sequence>
<gene>
    <name evidence="3" type="ORF">ODALV1_LOCUS11295</name>
</gene>
<comment type="caution">
    <text evidence="3">The sequence shown here is derived from an EMBL/GenBank/DDBJ whole genome shotgun (WGS) entry which is preliminary data.</text>
</comment>